<organism evidence="20 21">
    <name type="scientific">Coemansia reversa (strain ATCC 12441 / NRRL 1564)</name>
    <dbReference type="NCBI Taxonomy" id="763665"/>
    <lineage>
        <taxon>Eukaryota</taxon>
        <taxon>Fungi</taxon>
        <taxon>Fungi incertae sedis</taxon>
        <taxon>Zoopagomycota</taxon>
        <taxon>Kickxellomycotina</taxon>
        <taxon>Kickxellomycetes</taxon>
        <taxon>Kickxellales</taxon>
        <taxon>Kickxellaceae</taxon>
        <taxon>Coemansia</taxon>
    </lineage>
</organism>
<reference evidence="20 21" key="1">
    <citation type="journal article" date="2015" name="Genome Biol. Evol.">
        <title>Phylogenomic analyses indicate that early fungi evolved digesting cell walls of algal ancestors of land plants.</title>
        <authorList>
            <person name="Chang Y."/>
            <person name="Wang S."/>
            <person name="Sekimoto S."/>
            <person name="Aerts A.L."/>
            <person name="Choi C."/>
            <person name="Clum A."/>
            <person name="LaButti K.M."/>
            <person name="Lindquist E.A."/>
            <person name="Yee Ngan C."/>
            <person name="Ohm R.A."/>
            <person name="Salamov A.A."/>
            <person name="Grigoriev I.V."/>
            <person name="Spatafora J.W."/>
            <person name="Berbee M.L."/>
        </authorList>
    </citation>
    <scope>NUCLEOTIDE SEQUENCE [LARGE SCALE GENOMIC DNA]</scope>
    <source>
        <strain evidence="20 21">NRRL 1564</strain>
    </source>
</reference>
<protein>
    <recommendedName>
        <fullName evidence="15">DNA ligase 1</fullName>
        <ecNumber evidence="3">6.5.1.1</ecNumber>
    </recommendedName>
    <alternativeName>
        <fullName evidence="16">DNA ligase I</fullName>
    </alternativeName>
</protein>
<dbReference type="InterPro" id="IPR050191">
    <property type="entry name" value="ATP-dep_DNA_ligase"/>
</dbReference>
<dbReference type="PROSITE" id="PS50160">
    <property type="entry name" value="DNA_LIGASE_A3"/>
    <property type="match status" value="1"/>
</dbReference>
<dbReference type="EC" id="6.5.1.1" evidence="3"/>
<dbReference type="FunFam" id="3.30.470.30:FF:000002">
    <property type="entry name" value="DNA ligase"/>
    <property type="match status" value="1"/>
</dbReference>
<dbReference type="Gene3D" id="2.40.50.140">
    <property type="entry name" value="Nucleic acid-binding proteins"/>
    <property type="match status" value="1"/>
</dbReference>
<dbReference type="Proteomes" id="UP000242474">
    <property type="component" value="Unassembled WGS sequence"/>
</dbReference>
<evidence type="ECO:0000256" key="11">
    <source>
        <dbReference type="ARBA" id="ARBA00023204"/>
    </source>
</evidence>
<dbReference type="GO" id="GO:1903461">
    <property type="term" value="P:Okazaki fragment processing involved in mitotic DNA replication"/>
    <property type="evidence" value="ECO:0007669"/>
    <property type="project" value="TreeGrafter"/>
</dbReference>
<dbReference type="STRING" id="763665.A0A2G5BFZ2"/>
<dbReference type="GO" id="GO:0051301">
    <property type="term" value="P:cell division"/>
    <property type="evidence" value="ECO:0007669"/>
    <property type="project" value="UniProtKB-KW"/>
</dbReference>
<evidence type="ECO:0000256" key="3">
    <source>
        <dbReference type="ARBA" id="ARBA00012727"/>
    </source>
</evidence>
<dbReference type="PROSITE" id="PS00333">
    <property type="entry name" value="DNA_LIGASE_A2"/>
    <property type="match status" value="1"/>
</dbReference>
<dbReference type="Gene3D" id="3.30.470.30">
    <property type="entry name" value="DNA ligase/mRNA capping enzyme"/>
    <property type="match status" value="1"/>
</dbReference>
<dbReference type="InterPro" id="IPR000977">
    <property type="entry name" value="DNA_ligase_ATP-dep"/>
</dbReference>
<sequence>MSQKAAAAAKKLSKTQISAKKPPAKKAKTDAIVVPKTVVELINTKEGKQVPFLALCKVLEFIEATTKRLEITALTRDLLLQVMQVGQQQLTPTVMLCINKVAPDHEGIELGIGESILMKAIASATGRQIAKVKQDRQELGDLGMVVQQGKTNQRTMFKPQPLSISKVFNSFKEIALTSGSSSIQKKTGLITGLLAACSDIEAKYLIRSLEGRLRIGLAESTVQVALAQAALIYERGDKGEPEAEEFQQASENLKQVLSEFPIYANVIESIYEHGISDVANHCMLTPTLPVKPMLAKIEKAADDILRRFEGKPFTCEYKYDGERSQIHYVRKDDGSEECVIFSRNAENNTGKYPDIARSVKEFAKPSVTSFILDCEAVAWDLVTGKIRSFQTLSSRKKKVADESEITVGVCCFAFDLLFLNDEPLIRMPLRKRRELMREHFSAVPNKFQFAISKDLTEVEDIQGFLEQSITDNCEGLMIKSLDGDSSSYEPSKRSMNWLKLKKDYVDGLGDSLDLVVIGAYYGKGKRVGAYGSFLLACYDPDREEYQSICNIGTGFSDAALESHKAQLDLNKIESPKPYYTVSDKTKPDIWFEPIQVWEVKAADLSLSSVYQAAYGEVNADKGVSLRFPRFIRVRDDKSPEMATSSTQIAEMYENQKINH</sequence>
<keyword evidence="10" id="KW-0233">DNA recombination</keyword>
<keyword evidence="6" id="KW-0235">DNA replication</keyword>
<dbReference type="OrthoDB" id="206088at2759"/>
<evidence type="ECO:0000256" key="8">
    <source>
        <dbReference type="ARBA" id="ARBA00022763"/>
    </source>
</evidence>
<dbReference type="Gene3D" id="3.30.1490.70">
    <property type="match status" value="1"/>
</dbReference>
<keyword evidence="13" id="KW-0131">Cell cycle</keyword>
<dbReference type="FunFam" id="2.40.50.140:FF:000062">
    <property type="entry name" value="DNA ligase"/>
    <property type="match status" value="1"/>
</dbReference>
<dbReference type="InterPro" id="IPR012308">
    <property type="entry name" value="DNA_ligase_ATP-dep_N"/>
</dbReference>
<evidence type="ECO:0000313" key="21">
    <source>
        <dbReference type="Proteomes" id="UP000242474"/>
    </source>
</evidence>
<proteinExistence type="inferred from homology"/>
<keyword evidence="7" id="KW-0547">Nucleotide-binding</keyword>
<evidence type="ECO:0000256" key="16">
    <source>
        <dbReference type="ARBA" id="ARBA00041666"/>
    </source>
</evidence>
<comment type="similarity">
    <text evidence="2 17">Belongs to the ATP-dependent DNA ligase family.</text>
</comment>
<dbReference type="GO" id="GO:0005524">
    <property type="term" value="F:ATP binding"/>
    <property type="evidence" value="ECO:0007669"/>
    <property type="project" value="UniProtKB-KW"/>
</dbReference>
<evidence type="ECO:0000256" key="10">
    <source>
        <dbReference type="ARBA" id="ARBA00023172"/>
    </source>
</evidence>
<feature type="domain" description="ATP-dependent DNA ligase family profile" evidence="19">
    <location>
        <begin position="402"/>
        <end position="539"/>
    </location>
</feature>
<dbReference type="GO" id="GO:0005739">
    <property type="term" value="C:mitochondrion"/>
    <property type="evidence" value="ECO:0007669"/>
    <property type="project" value="TreeGrafter"/>
</dbReference>
<evidence type="ECO:0000256" key="7">
    <source>
        <dbReference type="ARBA" id="ARBA00022741"/>
    </source>
</evidence>
<dbReference type="GO" id="GO:0006281">
    <property type="term" value="P:DNA repair"/>
    <property type="evidence" value="ECO:0007669"/>
    <property type="project" value="UniProtKB-KW"/>
</dbReference>
<dbReference type="GO" id="GO:0006310">
    <property type="term" value="P:DNA recombination"/>
    <property type="evidence" value="ECO:0007669"/>
    <property type="project" value="UniProtKB-KW"/>
</dbReference>
<dbReference type="Gene3D" id="1.10.3260.10">
    <property type="entry name" value="DNA ligase, ATP-dependent, N-terminal domain"/>
    <property type="match status" value="1"/>
</dbReference>
<evidence type="ECO:0000256" key="14">
    <source>
        <dbReference type="ARBA" id="ARBA00034003"/>
    </source>
</evidence>
<dbReference type="InterPro" id="IPR016059">
    <property type="entry name" value="DNA_ligase_ATP-dep_CS"/>
</dbReference>
<dbReference type="SUPFAM" id="SSF117018">
    <property type="entry name" value="ATP-dependent DNA ligase DNA-binding domain"/>
    <property type="match status" value="1"/>
</dbReference>
<dbReference type="SUPFAM" id="SSF56091">
    <property type="entry name" value="DNA ligase/mRNA capping enzyme, catalytic domain"/>
    <property type="match status" value="1"/>
</dbReference>
<dbReference type="GO" id="GO:0071897">
    <property type="term" value="P:DNA biosynthetic process"/>
    <property type="evidence" value="ECO:0007669"/>
    <property type="project" value="InterPro"/>
</dbReference>
<dbReference type="GO" id="GO:0003677">
    <property type="term" value="F:DNA binding"/>
    <property type="evidence" value="ECO:0007669"/>
    <property type="project" value="InterPro"/>
</dbReference>
<dbReference type="NCBIfam" id="TIGR00574">
    <property type="entry name" value="dnl1"/>
    <property type="match status" value="1"/>
</dbReference>
<evidence type="ECO:0000256" key="2">
    <source>
        <dbReference type="ARBA" id="ARBA00007572"/>
    </source>
</evidence>
<feature type="compositionally biased region" description="Low complexity" evidence="18">
    <location>
        <begin position="1"/>
        <end position="10"/>
    </location>
</feature>
<dbReference type="Pfam" id="PF01068">
    <property type="entry name" value="DNA_ligase_A_M"/>
    <property type="match status" value="1"/>
</dbReference>
<dbReference type="GO" id="GO:0005634">
    <property type="term" value="C:nucleus"/>
    <property type="evidence" value="ECO:0007669"/>
    <property type="project" value="UniProtKB-SubCell"/>
</dbReference>
<dbReference type="SUPFAM" id="SSF50249">
    <property type="entry name" value="Nucleic acid-binding proteins"/>
    <property type="match status" value="1"/>
</dbReference>
<dbReference type="Pfam" id="PF04675">
    <property type="entry name" value="DNA_ligase_A_N"/>
    <property type="match status" value="1"/>
</dbReference>
<gene>
    <name evidence="20" type="ORF">COEREDRAFT_40243</name>
</gene>
<dbReference type="GO" id="GO:0003910">
    <property type="term" value="F:DNA ligase (ATP) activity"/>
    <property type="evidence" value="ECO:0007669"/>
    <property type="project" value="UniProtKB-EC"/>
</dbReference>
<dbReference type="Pfam" id="PF04679">
    <property type="entry name" value="DNA_ligase_A_C"/>
    <property type="match status" value="1"/>
</dbReference>
<keyword evidence="12" id="KW-0539">Nucleus</keyword>
<evidence type="ECO:0000256" key="9">
    <source>
        <dbReference type="ARBA" id="ARBA00022840"/>
    </source>
</evidence>
<name>A0A2G5BFZ2_COERN</name>
<evidence type="ECO:0000256" key="18">
    <source>
        <dbReference type="SAM" id="MobiDB-lite"/>
    </source>
</evidence>
<dbReference type="AlphaFoldDB" id="A0A2G5BFZ2"/>
<evidence type="ECO:0000313" key="20">
    <source>
        <dbReference type="EMBL" id="PIA17920.1"/>
    </source>
</evidence>
<comment type="subcellular location">
    <subcellularLocation>
        <location evidence="1">Nucleus</location>
    </subcellularLocation>
</comment>
<dbReference type="InterPro" id="IPR036599">
    <property type="entry name" value="DNA_ligase_N_sf"/>
</dbReference>
<dbReference type="CDD" id="cd07900">
    <property type="entry name" value="Adenylation_DNA_ligase_I_Euk"/>
    <property type="match status" value="1"/>
</dbReference>
<evidence type="ECO:0000256" key="17">
    <source>
        <dbReference type="RuleBase" id="RU004196"/>
    </source>
</evidence>
<dbReference type="EMBL" id="KZ303492">
    <property type="protein sequence ID" value="PIA17920.1"/>
    <property type="molecule type" value="Genomic_DNA"/>
</dbReference>
<evidence type="ECO:0000256" key="5">
    <source>
        <dbReference type="ARBA" id="ARBA00022618"/>
    </source>
</evidence>
<dbReference type="FunFam" id="1.10.3260.10:FF:000001">
    <property type="entry name" value="DNA ligase"/>
    <property type="match status" value="1"/>
</dbReference>
<evidence type="ECO:0000256" key="1">
    <source>
        <dbReference type="ARBA" id="ARBA00004123"/>
    </source>
</evidence>
<evidence type="ECO:0000256" key="15">
    <source>
        <dbReference type="ARBA" id="ARBA00041131"/>
    </source>
</evidence>
<dbReference type="PANTHER" id="PTHR45674">
    <property type="entry name" value="DNA LIGASE 1/3 FAMILY MEMBER"/>
    <property type="match status" value="1"/>
</dbReference>
<evidence type="ECO:0000259" key="19">
    <source>
        <dbReference type="PROSITE" id="PS50160"/>
    </source>
</evidence>
<keyword evidence="8" id="KW-0227">DNA damage</keyword>
<dbReference type="InterPro" id="IPR012310">
    <property type="entry name" value="DNA_ligase_ATP-dep_cent"/>
</dbReference>
<dbReference type="InterPro" id="IPR012340">
    <property type="entry name" value="NA-bd_OB-fold"/>
</dbReference>
<dbReference type="CDD" id="cd07969">
    <property type="entry name" value="OBF_DNA_ligase_I"/>
    <property type="match status" value="1"/>
</dbReference>
<evidence type="ECO:0000256" key="6">
    <source>
        <dbReference type="ARBA" id="ARBA00022705"/>
    </source>
</evidence>
<keyword evidence="5" id="KW-0132">Cell division</keyword>
<dbReference type="InterPro" id="IPR012309">
    <property type="entry name" value="DNA_ligase_ATP-dep_C"/>
</dbReference>
<keyword evidence="9" id="KW-0067">ATP-binding</keyword>
<evidence type="ECO:0000256" key="12">
    <source>
        <dbReference type="ARBA" id="ARBA00023242"/>
    </source>
</evidence>
<dbReference type="PANTHER" id="PTHR45674:SF4">
    <property type="entry name" value="DNA LIGASE 1"/>
    <property type="match status" value="1"/>
</dbReference>
<evidence type="ECO:0000256" key="4">
    <source>
        <dbReference type="ARBA" id="ARBA00022598"/>
    </source>
</evidence>
<comment type="catalytic activity">
    <reaction evidence="14">
        <text>ATP + (deoxyribonucleotide)n-3'-hydroxyl + 5'-phospho-(deoxyribonucleotide)m = (deoxyribonucleotide)n+m + AMP + diphosphate.</text>
        <dbReference type="EC" id="6.5.1.1"/>
    </reaction>
</comment>
<keyword evidence="11" id="KW-0234">DNA repair</keyword>
<keyword evidence="21" id="KW-1185">Reference proteome</keyword>
<feature type="region of interest" description="Disordered" evidence="18">
    <location>
        <begin position="1"/>
        <end position="23"/>
    </location>
</feature>
<accession>A0A2G5BFZ2</accession>
<keyword evidence="4 20" id="KW-0436">Ligase</keyword>
<evidence type="ECO:0000256" key="13">
    <source>
        <dbReference type="ARBA" id="ARBA00023306"/>
    </source>
</evidence>